<protein>
    <submittedName>
        <fullName evidence="1">Uncharacterized protein</fullName>
    </submittedName>
</protein>
<sequence>MGFKELREKRWFKIISNKYVLIILVFGVWMFFLDSNSWLVHRELDEELDALNNNKAYYQKEINKDKAIIEGLNDSDELEKFAREEYFMKREGEEIFIIEYEDSLKKNEENE</sequence>
<comment type="caution">
    <text evidence="1">The sequence shown here is derived from an EMBL/GenBank/DDBJ whole genome shotgun (WGS) entry which is preliminary data.</text>
</comment>
<gene>
    <name evidence="1" type="ORF">FVB9532_03043</name>
</gene>
<dbReference type="Proteomes" id="UP000356253">
    <property type="component" value="Unassembled WGS sequence"/>
</dbReference>
<keyword evidence="2" id="KW-1185">Reference proteome</keyword>
<accession>A0AC61YBH5</accession>
<evidence type="ECO:0000313" key="2">
    <source>
        <dbReference type="Proteomes" id="UP000356253"/>
    </source>
</evidence>
<organism evidence="1 2">
    <name type="scientific">Mesonia oceanica</name>
    <dbReference type="NCBI Taxonomy" id="2687242"/>
    <lineage>
        <taxon>Bacteria</taxon>
        <taxon>Pseudomonadati</taxon>
        <taxon>Bacteroidota</taxon>
        <taxon>Flavobacteriia</taxon>
        <taxon>Flavobacteriales</taxon>
        <taxon>Flavobacteriaceae</taxon>
        <taxon>Mesonia</taxon>
    </lineage>
</organism>
<dbReference type="EMBL" id="CABVMM010000012">
    <property type="protein sequence ID" value="VVV01749.1"/>
    <property type="molecule type" value="Genomic_DNA"/>
</dbReference>
<proteinExistence type="predicted"/>
<name>A0AC61YBH5_9FLAO</name>
<reference evidence="1" key="1">
    <citation type="submission" date="2019-09" db="EMBL/GenBank/DDBJ databases">
        <authorList>
            <person name="Rodrigo-Torres L."/>
            <person name="Arahal R. D."/>
            <person name="Lucena T."/>
        </authorList>
    </citation>
    <scope>NUCLEOTIDE SEQUENCE</scope>
    <source>
        <strain evidence="1">ISS653</strain>
    </source>
</reference>
<evidence type="ECO:0000313" key="1">
    <source>
        <dbReference type="EMBL" id="VVV01749.1"/>
    </source>
</evidence>